<proteinExistence type="predicted"/>
<name>A0A7I8IP78_SPIIN</name>
<dbReference type="InterPro" id="IPR012476">
    <property type="entry name" value="GLE1"/>
</dbReference>
<dbReference type="GO" id="GO:0016973">
    <property type="term" value="P:poly(A)+ mRNA export from nucleus"/>
    <property type="evidence" value="ECO:0007669"/>
    <property type="project" value="InterPro"/>
</dbReference>
<dbReference type="PANTHER" id="PTHR12960:SF0">
    <property type="entry name" value="MRNA EXPORT FACTOR GLE1"/>
    <property type="match status" value="1"/>
</dbReference>
<dbReference type="GO" id="GO:0005737">
    <property type="term" value="C:cytoplasm"/>
    <property type="evidence" value="ECO:0007669"/>
    <property type="project" value="TreeGrafter"/>
</dbReference>
<evidence type="ECO:0000313" key="2">
    <source>
        <dbReference type="EMBL" id="CAA2619823.1"/>
    </source>
</evidence>
<dbReference type="GO" id="GO:0031369">
    <property type="term" value="F:translation initiation factor binding"/>
    <property type="evidence" value="ECO:0007669"/>
    <property type="project" value="TreeGrafter"/>
</dbReference>
<dbReference type="Proteomes" id="UP001189122">
    <property type="component" value="Unassembled WGS sequence"/>
</dbReference>
<feature type="compositionally biased region" description="Basic and acidic residues" evidence="1">
    <location>
        <begin position="194"/>
        <end position="223"/>
    </location>
</feature>
<keyword evidence="3" id="KW-1185">Reference proteome</keyword>
<dbReference type="GO" id="GO:0000822">
    <property type="term" value="F:inositol hexakisphosphate binding"/>
    <property type="evidence" value="ECO:0007669"/>
    <property type="project" value="TreeGrafter"/>
</dbReference>
<dbReference type="EMBL" id="CACRZD030000005">
    <property type="protein sequence ID" value="CAA6659570.1"/>
    <property type="molecule type" value="Genomic_DNA"/>
</dbReference>
<dbReference type="GO" id="GO:0044614">
    <property type="term" value="C:nuclear pore cytoplasmic filaments"/>
    <property type="evidence" value="ECO:0007669"/>
    <property type="project" value="TreeGrafter"/>
</dbReference>
<gene>
    <name evidence="2" type="ORF">SI7747_05005992</name>
</gene>
<dbReference type="AlphaFoldDB" id="A0A7I8IP78"/>
<evidence type="ECO:0000313" key="3">
    <source>
        <dbReference type="Proteomes" id="UP001189122"/>
    </source>
</evidence>
<sequence length="264" mass="29270">MSSSALPRADDYRYDQSEGLVKLQPPVTKGAVWGKVSVEPDPCWTLDSLISELNTLEIKNTLPPPSSPAFLGVPEFRDGITTADKNGMDIGKPFVMCISDDDMEDYEKDSEESYEQPLKKGTRFSCPDADFSAEALDSHLSLIQRDHEQRSQIEERRIKDDAALEEAKKREKALHEARVYQAKVEAEVQQEAARKAEERQKAALEAARISKAEDQGKEDEKVSKIPPGETAKKKIEAAVAISVEKAVEKKEAAVSSTITDATEF</sequence>
<organism evidence="2">
    <name type="scientific">Spirodela intermedia</name>
    <name type="common">Intermediate duckweed</name>
    <dbReference type="NCBI Taxonomy" id="51605"/>
    <lineage>
        <taxon>Eukaryota</taxon>
        <taxon>Viridiplantae</taxon>
        <taxon>Streptophyta</taxon>
        <taxon>Embryophyta</taxon>
        <taxon>Tracheophyta</taxon>
        <taxon>Spermatophyta</taxon>
        <taxon>Magnoliopsida</taxon>
        <taxon>Liliopsida</taxon>
        <taxon>Araceae</taxon>
        <taxon>Lemnoideae</taxon>
        <taxon>Spirodela</taxon>
    </lineage>
</organism>
<dbReference type="PANTHER" id="PTHR12960">
    <property type="entry name" value="GLE-1-RELATED"/>
    <property type="match status" value="1"/>
</dbReference>
<feature type="region of interest" description="Disordered" evidence="1">
    <location>
        <begin position="194"/>
        <end position="234"/>
    </location>
</feature>
<reference evidence="2 3" key="1">
    <citation type="submission" date="2019-12" db="EMBL/GenBank/DDBJ databases">
        <authorList>
            <person name="Scholz U."/>
            <person name="Mascher M."/>
            <person name="Fiebig A."/>
        </authorList>
    </citation>
    <scope>NUCLEOTIDE SEQUENCE</scope>
</reference>
<dbReference type="EMBL" id="LR743592">
    <property type="protein sequence ID" value="CAA2619823.1"/>
    <property type="molecule type" value="Genomic_DNA"/>
</dbReference>
<protein>
    <submittedName>
        <fullName evidence="2">Uncharacterized protein</fullName>
    </submittedName>
</protein>
<accession>A0A7I8IP78</accession>
<evidence type="ECO:0000256" key="1">
    <source>
        <dbReference type="SAM" id="MobiDB-lite"/>
    </source>
</evidence>
<dbReference type="GO" id="GO:0005543">
    <property type="term" value="F:phospholipid binding"/>
    <property type="evidence" value="ECO:0007669"/>
    <property type="project" value="TreeGrafter"/>
</dbReference>